<gene>
    <name evidence="6" type="ORF">CLV71_1319</name>
</gene>
<keyword evidence="3" id="KW-0804">Transcription</keyword>
<dbReference type="PANTHER" id="PTHR30055">
    <property type="entry name" value="HTH-TYPE TRANSCRIPTIONAL REGULATOR RUTR"/>
    <property type="match status" value="1"/>
</dbReference>
<evidence type="ECO:0000256" key="3">
    <source>
        <dbReference type="ARBA" id="ARBA00023163"/>
    </source>
</evidence>
<dbReference type="AlphaFoldDB" id="A0A4R7UQW1"/>
<sequence>MGRPKLHDDALRDRLIGKAAAFVFEDGVDALSLRRLATAAGTSTTAVYSLFGNKAGLLESLYREAARRFGARLALVGVTDDPVGDIVRLGLAYREYARDEPHLYGILFARTEEPDPEAGAEAARTIRPLLDAVRRGQEAGRLVDAPADRIALSCWGIAHGLVSLELAGTVPEGLDIAAGYEDALNAMVAGWSTNRPS</sequence>
<dbReference type="OrthoDB" id="4709966at2"/>
<name>A0A4R7UQW1_9PSEU</name>
<accession>A0A4R7UQW1</accession>
<feature type="domain" description="HTH tetR-type" evidence="5">
    <location>
        <begin position="9"/>
        <end position="69"/>
    </location>
</feature>
<protein>
    <submittedName>
        <fullName evidence="6">TetR family transcriptional regulator</fullName>
    </submittedName>
</protein>
<dbReference type="EMBL" id="SOCP01000031">
    <property type="protein sequence ID" value="TDV36630.1"/>
    <property type="molecule type" value="Genomic_DNA"/>
</dbReference>
<dbReference type="PANTHER" id="PTHR30055:SF209">
    <property type="entry name" value="POSSIBLE TRANSCRIPTIONAL REGULATORY PROTEIN (PROBABLY TETR-FAMILY)"/>
    <property type="match status" value="1"/>
</dbReference>
<keyword evidence="2 4" id="KW-0238">DNA-binding</keyword>
<dbReference type="RefSeq" id="WP_133909168.1">
    <property type="nucleotide sequence ID" value="NZ_SOCP01000031.1"/>
</dbReference>
<proteinExistence type="predicted"/>
<dbReference type="InterPro" id="IPR050109">
    <property type="entry name" value="HTH-type_TetR-like_transc_reg"/>
</dbReference>
<keyword evidence="7" id="KW-1185">Reference proteome</keyword>
<comment type="caution">
    <text evidence="6">The sequence shown here is derived from an EMBL/GenBank/DDBJ whole genome shotgun (WGS) entry which is preliminary data.</text>
</comment>
<evidence type="ECO:0000259" key="5">
    <source>
        <dbReference type="PROSITE" id="PS50977"/>
    </source>
</evidence>
<dbReference type="Pfam" id="PF13305">
    <property type="entry name" value="TetR_C_33"/>
    <property type="match status" value="1"/>
</dbReference>
<evidence type="ECO:0000256" key="1">
    <source>
        <dbReference type="ARBA" id="ARBA00023015"/>
    </source>
</evidence>
<evidence type="ECO:0000256" key="4">
    <source>
        <dbReference type="PROSITE-ProRule" id="PRU00335"/>
    </source>
</evidence>
<dbReference type="Proteomes" id="UP000294927">
    <property type="component" value="Unassembled WGS sequence"/>
</dbReference>
<reference evidence="6 7" key="1">
    <citation type="submission" date="2019-03" db="EMBL/GenBank/DDBJ databases">
        <title>Genomic Encyclopedia of Archaeal and Bacterial Type Strains, Phase II (KMG-II): from individual species to whole genera.</title>
        <authorList>
            <person name="Goeker M."/>
        </authorList>
    </citation>
    <scope>NUCLEOTIDE SEQUENCE [LARGE SCALE GENOMIC DNA]</scope>
    <source>
        <strain evidence="6 7">DSM 45499</strain>
    </source>
</reference>
<evidence type="ECO:0000256" key="2">
    <source>
        <dbReference type="ARBA" id="ARBA00023125"/>
    </source>
</evidence>
<dbReference type="GO" id="GO:0003700">
    <property type="term" value="F:DNA-binding transcription factor activity"/>
    <property type="evidence" value="ECO:0007669"/>
    <property type="project" value="TreeGrafter"/>
</dbReference>
<organism evidence="6 7">
    <name type="scientific">Actinophytocola oryzae</name>
    <dbReference type="NCBI Taxonomy" id="502181"/>
    <lineage>
        <taxon>Bacteria</taxon>
        <taxon>Bacillati</taxon>
        <taxon>Actinomycetota</taxon>
        <taxon>Actinomycetes</taxon>
        <taxon>Pseudonocardiales</taxon>
        <taxon>Pseudonocardiaceae</taxon>
    </lineage>
</organism>
<evidence type="ECO:0000313" key="7">
    <source>
        <dbReference type="Proteomes" id="UP000294927"/>
    </source>
</evidence>
<keyword evidence="1" id="KW-0805">Transcription regulation</keyword>
<feature type="DNA-binding region" description="H-T-H motif" evidence="4">
    <location>
        <begin position="32"/>
        <end position="51"/>
    </location>
</feature>
<dbReference type="SUPFAM" id="SSF46689">
    <property type="entry name" value="Homeodomain-like"/>
    <property type="match status" value="1"/>
</dbReference>
<dbReference type="InterPro" id="IPR001647">
    <property type="entry name" value="HTH_TetR"/>
</dbReference>
<evidence type="ECO:0000313" key="6">
    <source>
        <dbReference type="EMBL" id="TDV36630.1"/>
    </source>
</evidence>
<dbReference type="InterPro" id="IPR025996">
    <property type="entry name" value="MT1864/Rv1816-like_C"/>
</dbReference>
<dbReference type="Gene3D" id="1.10.357.10">
    <property type="entry name" value="Tetracycline Repressor, domain 2"/>
    <property type="match status" value="1"/>
</dbReference>
<dbReference type="Pfam" id="PF00440">
    <property type="entry name" value="TetR_N"/>
    <property type="match status" value="1"/>
</dbReference>
<dbReference type="InterPro" id="IPR036271">
    <property type="entry name" value="Tet_transcr_reg_TetR-rel_C_sf"/>
</dbReference>
<dbReference type="GO" id="GO:0000976">
    <property type="term" value="F:transcription cis-regulatory region binding"/>
    <property type="evidence" value="ECO:0007669"/>
    <property type="project" value="TreeGrafter"/>
</dbReference>
<dbReference type="PROSITE" id="PS50977">
    <property type="entry name" value="HTH_TETR_2"/>
    <property type="match status" value="1"/>
</dbReference>
<dbReference type="SUPFAM" id="SSF48498">
    <property type="entry name" value="Tetracyclin repressor-like, C-terminal domain"/>
    <property type="match status" value="1"/>
</dbReference>
<dbReference type="InterPro" id="IPR009057">
    <property type="entry name" value="Homeodomain-like_sf"/>
</dbReference>